<keyword evidence="3" id="KW-0964">Secreted</keyword>
<dbReference type="GO" id="GO:0005886">
    <property type="term" value="C:plasma membrane"/>
    <property type="evidence" value="ECO:0007669"/>
    <property type="project" value="TreeGrafter"/>
</dbReference>
<dbReference type="InterPro" id="IPR008979">
    <property type="entry name" value="Galactose-bd-like_sf"/>
</dbReference>
<dbReference type="AlphaFoldDB" id="A0AAW1JA69"/>
<dbReference type="Gene3D" id="2.60.120.260">
    <property type="entry name" value="Galactose-binding domain-like"/>
    <property type="match status" value="1"/>
</dbReference>
<feature type="domain" description="DUF642" evidence="7">
    <location>
        <begin position="31"/>
        <end position="184"/>
    </location>
</feature>
<protein>
    <recommendedName>
        <fullName evidence="7">DUF642 domain-containing protein</fullName>
    </recommendedName>
</protein>
<evidence type="ECO:0000256" key="3">
    <source>
        <dbReference type="ARBA" id="ARBA00022525"/>
    </source>
</evidence>
<feature type="domain" description="DUF642" evidence="7">
    <location>
        <begin position="196"/>
        <end position="362"/>
    </location>
</feature>
<evidence type="ECO:0000313" key="9">
    <source>
        <dbReference type="Proteomes" id="UP001443914"/>
    </source>
</evidence>
<dbReference type="EMBL" id="JBDFQZ010000008">
    <property type="protein sequence ID" value="KAK9700298.1"/>
    <property type="molecule type" value="Genomic_DNA"/>
</dbReference>
<evidence type="ECO:0000256" key="6">
    <source>
        <dbReference type="SAM" id="SignalP"/>
    </source>
</evidence>
<keyword evidence="9" id="KW-1185">Reference proteome</keyword>
<evidence type="ECO:0000313" key="8">
    <source>
        <dbReference type="EMBL" id="KAK9700298.1"/>
    </source>
</evidence>
<dbReference type="PANTHER" id="PTHR31265">
    <property type="entry name" value="OS02G0527500 PROTEIN-RELATED"/>
    <property type="match status" value="1"/>
</dbReference>
<dbReference type="SUPFAM" id="SSF49785">
    <property type="entry name" value="Galactose-binding domain-like"/>
    <property type="match status" value="1"/>
</dbReference>
<dbReference type="InterPro" id="IPR006946">
    <property type="entry name" value="DGR2-like_dom"/>
</dbReference>
<evidence type="ECO:0000256" key="4">
    <source>
        <dbReference type="ARBA" id="ARBA00022729"/>
    </source>
</evidence>
<organism evidence="8 9">
    <name type="scientific">Saponaria officinalis</name>
    <name type="common">Common soapwort</name>
    <name type="synonym">Lychnis saponaria</name>
    <dbReference type="NCBI Taxonomy" id="3572"/>
    <lineage>
        <taxon>Eukaryota</taxon>
        <taxon>Viridiplantae</taxon>
        <taxon>Streptophyta</taxon>
        <taxon>Embryophyta</taxon>
        <taxon>Tracheophyta</taxon>
        <taxon>Spermatophyta</taxon>
        <taxon>Magnoliopsida</taxon>
        <taxon>eudicotyledons</taxon>
        <taxon>Gunneridae</taxon>
        <taxon>Pentapetalae</taxon>
        <taxon>Caryophyllales</taxon>
        <taxon>Caryophyllaceae</taxon>
        <taxon>Caryophylleae</taxon>
        <taxon>Saponaria</taxon>
    </lineage>
</organism>
<dbReference type="Proteomes" id="UP001443914">
    <property type="component" value="Unassembled WGS sequence"/>
</dbReference>
<keyword evidence="4 6" id="KW-0732">Signal</keyword>
<evidence type="ECO:0000256" key="1">
    <source>
        <dbReference type="ARBA" id="ARBA00004191"/>
    </source>
</evidence>
<comment type="caution">
    <text evidence="8">The sequence shown here is derived from an EMBL/GenBank/DDBJ whole genome shotgun (WGS) entry which is preliminary data.</text>
</comment>
<gene>
    <name evidence="8" type="ORF">RND81_08G230300</name>
</gene>
<dbReference type="PANTHER" id="PTHR31265:SF2">
    <property type="entry name" value="F17A17.37 PROTEIN"/>
    <property type="match status" value="1"/>
</dbReference>
<sequence length="366" mass="39518">MGLPFFTLALALLLTAASAAAAAKHPSHRGGLVPNGNFEIPPKQLKKTLIQSNSLPYWHISGHVEYIQGGPQPGGMYFPVPHGVHALRLGNEASLTQSLPVIPGAFYALTFGATRTCAQDEVLRVSVPPFHGHLPIQTLFSSDGGDTYAWGFLATSHLANITFHNPGLQEDPACGPLLDAVALKHLLPTYPSPGNLVRNGGFEVGPYRLLNTSHGILLPPSQEDAISPLPGWIIESLKAVKYLDKKHFNVPYGHSAIELVAGRESAIAQVIRTVPDRMYNLTFSIGDAKNGCRGSMMVIAFAGKDTLKASFVSQGLGRFTTVSTIFKAISNRTRLTFFSPYYHSKSEEYGILCGPVLDEVKVFPAY</sequence>
<keyword evidence="5" id="KW-0325">Glycoprotein</keyword>
<evidence type="ECO:0000256" key="2">
    <source>
        <dbReference type="ARBA" id="ARBA00022512"/>
    </source>
</evidence>
<comment type="subcellular location">
    <subcellularLocation>
        <location evidence="1">Secreted</location>
        <location evidence="1">Cell wall</location>
    </subcellularLocation>
</comment>
<name>A0AAW1JA69_SAPOF</name>
<evidence type="ECO:0000259" key="7">
    <source>
        <dbReference type="Pfam" id="PF04862"/>
    </source>
</evidence>
<evidence type="ECO:0000256" key="5">
    <source>
        <dbReference type="ARBA" id="ARBA00023180"/>
    </source>
</evidence>
<dbReference type="InterPro" id="IPR052437">
    <property type="entry name" value="Pectin_Meth_Modulator"/>
</dbReference>
<keyword evidence="2" id="KW-0134">Cell wall</keyword>
<feature type="signal peptide" evidence="6">
    <location>
        <begin position="1"/>
        <end position="22"/>
    </location>
</feature>
<accession>A0AAW1JA69</accession>
<dbReference type="FunFam" id="2.60.120.260:FF:000031">
    <property type="entry name" value="DUF642 family protein"/>
    <property type="match status" value="1"/>
</dbReference>
<feature type="chain" id="PRO_5043452505" description="DUF642 domain-containing protein" evidence="6">
    <location>
        <begin position="23"/>
        <end position="366"/>
    </location>
</feature>
<dbReference type="Pfam" id="PF04862">
    <property type="entry name" value="DUF642"/>
    <property type="match status" value="2"/>
</dbReference>
<proteinExistence type="predicted"/>
<reference evidence="8" key="1">
    <citation type="submission" date="2024-03" db="EMBL/GenBank/DDBJ databases">
        <title>WGS assembly of Saponaria officinalis var. Norfolk2.</title>
        <authorList>
            <person name="Jenkins J."/>
            <person name="Shu S."/>
            <person name="Grimwood J."/>
            <person name="Barry K."/>
            <person name="Goodstein D."/>
            <person name="Schmutz J."/>
            <person name="Leebens-Mack J."/>
            <person name="Osbourn A."/>
        </authorList>
    </citation>
    <scope>NUCLEOTIDE SEQUENCE [LARGE SCALE GENOMIC DNA]</scope>
    <source>
        <strain evidence="8">JIC</strain>
    </source>
</reference>